<evidence type="ECO:0000256" key="3">
    <source>
        <dbReference type="ARBA" id="ARBA00022729"/>
    </source>
</evidence>
<dbReference type="KEGG" id="pfo:Pfl01_3037"/>
<feature type="domain" description="Fimbrial-type adhesion" evidence="5">
    <location>
        <begin position="201"/>
        <end position="350"/>
    </location>
</feature>
<evidence type="ECO:0000259" key="5">
    <source>
        <dbReference type="Pfam" id="PF00419"/>
    </source>
</evidence>
<evidence type="ECO:0000256" key="4">
    <source>
        <dbReference type="ARBA" id="ARBA00023263"/>
    </source>
</evidence>
<dbReference type="HOGENOM" id="CLU_058392_1_0_6"/>
<dbReference type="Gene3D" id="2.60.40.1090">
    <property type="entry name" value="Fimbrial-type adhesion domain"/>
    <property type="match status" value="1"/>
</dbReference>
<dbReference type="eggNOG" id="COG3539">
    <property type="taxonomic scope" value="Bacteria"/>
</dbReference>
<comment type="subcellular location">
    <subcellularLocation>
        <location evidence="1">Fimbrium</location>
    </subcellularLocation>
</comment>
<comment type="similarity">
    <text evidence="2">Belongs to the fimbrial protein family.</text>
</comment>
<proteinExistence type="inferred from homology"/>
<evidence type="ECO:0000313" key="6">
    <source>
        <dbReference type="EMBL" id="ABA74775.1"/>
    </source>
</evidence>
<sequence>MSRLTYAAHWPIRKALFMKRFQPQRPTPITKLIHTLCLTLLFASSYAGAANCSFYPKHHQTILTMQVPATLSIPRDTPNGTLIYESPPITLGPTPSSYKCTNEFSYGVLNSVGVSKSGDLVYAIGNTGLAWQWSFKDNITIPIYPGIQREAGGYGWDTTRHVLRLFKIADVIDVQKIPAGTLGTFHADGVSPLAMATNGTTIVPQSCETPDIKVDMGAHDMSSFGQNGAYSEPIKFDINLNNCPSGINKVTYMLKPTLTSPSQNSTRGIVKLSADSTAQGVALQILNSDGTPLVLHQSYVFTDYPAAGGNLKIPLSARYFRIAETAGNGGFDKGMRAGTANATIAFVMSYL</sequence>
<evidence type="ECO:0000313" key="7">
    <source>
        <dbReference type="Proteomes" id="UP000002704"/>
    </source>
</evidence>
<dbReference type="PANTHER" id="PTHR33420:SF3">
    <property type="entry name" value="FIMBRIAL SUBUNIT ELFA"/>
    <property type="match status" value="1"/>
</dbReference>
<dbReference type="EMBL" id="CP000094">
    <property type="protein sequence ID" value="ABA74775.1"/>
    <property type="molecule type" value="Genomic_DNA"/>
</dbReference>
<dbReference type="InterPro" id="IPR050263">
    <property type="entry name" value="Bact_Fimbrial_Adh_Pro"/>
</dbReference>
<dbReference type="Pfam" id="PF00419">
    <property type="entry name" value="Fimbrial"/>
    <property type="match status" value="1"/>
</dbReference>
<evidence type="ECO:0000256" key="2">
    <source>
        <dbReference type="ARBA" id="ARBA00006671"/>
    </source>
</evidence>
<organism evidence="6 7">
    <name type="scientific">Pseudomonas fluorescens (strain Pf0-1)</name>
    <dbReference type="NCBI Taxonomy" id="205922"/>
    <lineage>
        <taxon>Bacteria</taxon>
        <taxon>Pseudomonadati</taxon>
        <taxon>Pseudomonadota</taxon>
        <taxon>Gammaproteobacteria</taxon>
        <taxon>Pseudomonadales</taxon>
        <taxon>Pseudomonadaceae</taxon>
        <taxon>Pseudomonas</taxon>
    </lineage>
</organism>
<protein>
    <submittedName>
        <fullName evidence="6">Putative fimbrial protein</fullName>
    </submittedName>
</protein>
<dbReference type="GO" id="GO:0009289">
    <property type="term" value="C:pilus"/>
    <property type="evidence" value="ECO:0007669"/>
    <property type="project" value="UniProtKB-SubCell"/>
</dbReference>
<dbReference type="SUPFAM" id="SSF49401">
    <property type="entry name" value="Bacterial adhesins"/>
    <property type="match status" value="1"/>
</dbReference>
<dbReference type="InterPro" id="IPR036937">
    <property type="entry name" value="Adhesion_dom_fimbrial_sf"/>
</dbReference>
<gene>
    <name evidence="6" type="ordered locus">Pfl01_3037</name>
</gene>
<dbReference type="InterPro" id="IPR000259">
    <property type="entry name" value="Adhesion_dom_fimbrial"/>
</dbReference>
<dbReference type="Proteomes" id="UP000002704">
    <property type="component" value="Chromosome"/>
</dbReference>
<accession>Q3KBS9</accession>
<dbReference type="PANTHER" id="PTHR33420">
    <property type="entry name" value="FIMBRIAL SUBUNIT ELFA-RELATED"/>
    <property type="match status" value="1"/>
</dbReference>
<keyword evidence="3" id="KW-0732">Signal</keyword>
<dbReference type="AlphaFoldDB" id="Q3KBS9"/>
<evidence type="ECO:0000256" key="1">
    <source>
        <dbReference type="ARBA" id="ARBA00004561"/>
    </source>
</evidence>
<keyword evidence="4" id="KW-0281">Fimbrium</keyword>
<name>Q3KBS9_PSEPF</name>
<dbReference type="GO" id="GO:0043709">
    <property type="term" value="P:cell adhesion involved in single-species biofilm formation"/>
    <property type="evidence" value="ECO:0007669"/>
    <property type="project" value="TreeGrafter"/>
</dbReference>
<dbReference type="InterPro" id="IPR008966">
    <property type="entry name" value="Adhesion_dom_sf"/>
</dbReference>
<dbReference type="Gene3D" id="2.60.40.3310">
    <property type="match status" value="1"/>
</dbReference>
<reference evidence="6 7" key="1">
    <citation type="journal article" date="2009" name="Genome Biol.">
        <title>Genomic and genetic analyses of diversity and plant interactions of Pseudomonas fluorescens.</title>
        <authorList>
            <person name="Silby M.W."/>
            <person name="Cerdeno-Tarraga A.M."/>
            <person name="Vernikos G.S."/>
            <person name="Giddens S.R."/>
            <person name="Jackson R.W."/>
            <person name="Preston G.M."/>
            <person name="Zhang X.X."/>
            <person name="Moon C.D."/>
            <person name="Gehrig S.M."/>
            <person name="Godfrey S.A."/>
            <person name="Knight C.G."/>
            <person name="Malone J.G."/>
            <person name="Robinson Z."/>
            <person name="Spiers A.J."/>
            <person name="Harris S."/>
            <person name="Challis G.L."/>
            <person name="Yaxley A.M."/>
            <person name="Harris D."/>
            <person name="Seeger K."/>
            <person name="Murphy L."/>
            <person name="Rutter S."/>
            <person name="Squares R."/>
            <person name="Quail M.A."/>
            <person name="Saunders E."/>
            <person name="Mavromatis K."/>
            <person name="Brettin T.S."/>
            <person name="Bentley S.D."/>
            <person name="Hothersall J."/>
            <person name="Stephens E."/>
            <person name="Thomas C.M."/>
            <person name="Parkhill J."/>
            <person name="Levy S.B."/>
            <person name="Rainey P.B."/>
            <person name="Thomson N.R."/>
        </authorList>
    </citation>
    <scope>NUCLEOTIDE SEQUENCE [LARGE SCALE GENOMIC DNA]</scope>
    <source>
        <strain evidence="6 7">Pf0-1</strain>
    </source>
</reference>